<proteinExistence type="inferred from homology"/>
<evidence type="ECO:0000259" key="8">
    <source>
        <dbReference type="Pfam" id="PF18100"/>
    </source>
</evidence>
<accession>A0A553QH07</accession>
<evidence type="ECO:0000256" key="3">
    <source>
        <dbReference type="ARBA" id="ARBA00012276"/>
    </source>
</evidence>
<feature type="compositionally biased region" description="Basic and acidic residues" evidence="7">
    <location>
        <begin position="59"/>
        <end position="70"/>
    </location>
</feature>
<dbReference type="EMBL" id="SRMA01025994">
    <property type="protein sequence ID" value="TRY89221.1"/>
    <property type="molecule type" value="Genomic_DNA"/>
</dbReference>
<comment type="pathway">
    <text evidence="1">Purine metabolism; 3',5'-cyclic AMP degradation; AMP from 3',5'-cyclic AMP: step 1/1.</text>
</comment>
<protein>
    <recommendedName>
        <fullName evidence="3">3',5'-cyclic-AMP phosphodiesterase</fullName>
        <ecNumber evidence="3">3.1.4.53</ecNumber>
    </recommendedName>
</protein>
<dbReference type="EC" id="3.1.4.53" evidence="3"/>
<organism evidence="9 10">
    <name type="scientific">Danionella cerebrum</name>
    <dbReference type="NCBI Taxonomy" id="2873325"/>
    <lineage>
        <taxon>Eukaryota</taxon>
        <taxon>Metazoa</taxon>
        <taxon>Chordata</taxon>
        <taxon>Craniata</taxon>
        <taxon>Vertebrata</taxon>
        <taxon>Euteleostomi</taxon>
        <taxon>Actinopterygii</taxon>
        <taxon>Neopterygii</taxon>
        <taxon>Teleostei</taxon>
        <taxon>Ostariophysi</taxon>
        <taxon>Cypriniformes</taxon>
        <taxon>Danionidae</taxon>
        <taxon>Danioninae</taxon>
        <taxon>Danionella</taxon>
    </lineage>
</organism>
<comment type="catalytic activity">
    <reaction evidence="6">
        <text>3',5'-cyclic AMP + H2O = AMP + H(+)</text>
        <dbReference type="Rhea" id="RHEA:25277"/>
        <dbReference type="ChEBI" id="CHEBI:15377"/>
        <dbReference type="ChEBI" id="CHEBI:15378"/>
        <dbReference type="ChEBI" id="CHEBI:58165"/>
        <dbReference type="ChEBI" id="CHEBI:456215"/>
        <dbReference type="EC" id="3.1.4.53"/>
    </reaction>
    <physiologicalReaction direction="left-to-right" evidence="6">
        <dbReference type="Rhea" id="RHEA:25278"/>
    </physiologicalReaction>
</comment>
<evidence type="ECO:0000256" key="4">
    <source>
        <dbReference type="ARBA" id="ARBA00022801"/>
    </source>
</evidence>
<keyword evidence="5" id="KW-0114">cAMP</keyword>
<feature type="region of interest" description="Disordered" evidence="7">
    <location>
        <begin position="26"/>
        <end position="123"/>
    </location>
</feature>
<feature type="non-terminal residue" evidence="9">
    <location>
        <position position="1"/>
    </location>
</feature>
<feature type="compositionally biased region" description="Polar residues" evidence="7">
    <location>
        <begin position="77"/>
        <end position="87"/>
    </location>
</feature>
<comment type="similarity">
    <text evidence="2">Belongs to the cyclic nucleotide phosphodiesterase family. PDE4 subfamily.</text>
</comment>
<feature type="domain" description="Phosphodiesterase 4 upstream conserved regions (UCR)" evidence="8">
    <location>
        <begin position="106"/>
        <end position="159"/>
    </location>
</feature>
<evidence type="ECO:0000313" key="9">
    <source>
        <dbReference type="EMBL" id="TRY89221.1"/>
    </source>
</evidence>
<gene>
    <name evidence="9" type="ORF">DNTS_025393</name>
</gene>
<evidence type="ECO:0000313" key="10">
    <source>
        <dbReference type="Proteomes" id="UP000316079"/>
    </source>
</evidence>
<dbReference type="GO" id="GO:0006198">
    <property type="term" value="P:cAMP catabolic process"/>
    <property type="evidence" value="ECO:0007669"/>
    <property type="project" value="UniProtKB-UniPathway"/>
</dbReference>
<dbReference type="GO" id="GO:0004115">
    <property type="term" value="F:3',5'-cyclic-AMP phosphodiesterase activity"/>
    <property type="evidence" value="ECO:0007669"/>
    <property type="project" value="UniProtKB-EC"/>
</dbReference>
<evidence type="ECO:0000256" key="7">
    <source>
        <dbReference type="SAM" id="MobiDB-lite"/>
    </source>
</evidence>
<dbReference type="AlphaFoldDB" id="A0A553QH07"/>
<dbReference type="UniPathway" id="UPA00762">
    <property type="reaction ID" value="UER00747"/>
</dbReference>
<keyword evidence="4" id="KW-0378">Hydrolase</keyword>
<reference evidence="9 10" key="1">
    <citation type="journal article" date="2019" name="Sci. Data">
        <title>Hybrid genome assembly and annotation of Danionella translucida.</title>
        <authorList>
            <person name="Kadobianskyi M."/>
            <person name="Schulze L."/>
            <person name="Schuelke M."/>
            <person name="Judkewitz B."/>
        </authorList>
    </citation>
    <scope>NUCLEOTIDE SEQUENCE [LARGE SCALE GENOMIC DNA]</scope>
    <source>
        <strain evidence="9 10">Bolton</strain>
    </source>
</reference>
<dbReference type="Proteomes" id="UP000316079">
    <property type="component" value="Unassembled WGS sequence"/>
</dbReference>
<dbReference type="STRING" id="623744.A0A553QH07"/>
<keyword evidence="10" id="KW-1185">Reference proteome</keyword>
<dbReference type="PANTHER" id="PTHR40141">
    <property type="entry name" value="3',5'-CYCLIC-AMP PHOSPHODIESTERASE-RELATED"/>
    <property type="match status" value="1"/>
</dbReference>
<dbReference type="PANTHER" id="PTHR40141:SF2">
    <property type="entry name" value="3',5'-CYCLIC-AMP PHOSPHODIESTERASE"/>
    <property type="match status" value="1"/>
</dbReference>
<evidence type="ECO:0000256" key="6">
    <source>
        <dbReference type="ARBA" id="ARBA00033681"/>
    </source>
</evidence>
<comment type="caution">
    <text evidence="9">The sequence shown here is derived from an EMBL/GenBank/DDBJ whole genome shotgun (WGS) entry which is preliminary data.</text>
</comment>
<dbReference type="InterPro" id="IPR040844">
    <property type="entry name" value="PDE4_UCR"/>
</dbReference>
<feature type="compositionally biased region" description="Polar residues" evidence="7">
    <location>
        <begin position="102"/>
        <end position="118"/>
    </location>
</feature>
<name>A0A553QH07_9TELE</name>
<evidence type="ECO:0000256" key="2">
    <source>
        <dbReference type="ARBA" id="ARBA00009517"/>
    </source>
</evidence>
<dbReference type="OrthoDB" id="6111453at2759"/>
<sequence>EKIENEPPEHFVAGNHNHTLFCLSFRSYDGENGPSPGRSPMDSQASPGLVLHPSFPQSQRRESFLYRSDSDYDMSPKTMSRNSSINSEGHAEDLIVTPFAQEVTSDQSTHSSPSNALSASHKETYQQLARETLEELDWCLDQLETIQTHRSVSEMASNKVSLNYLTVALVAPSRVL</sequence>
<evidence type="ECO:0000256" key="1">
    <source>
        <dbReference type="ARBA" id="ARBA00004703"/>
    </source>
</evidence>
<dbReference type="Pfam" id="PF18100">
    <property type="entry name" value="PDE4_UCR"/>
    <property type="match status" value="1"/>
</dbReference>
<evidence type="ECO:0000256" key="5">
    <source>
        <dbReference type="ARBA" id="ARBA00023149"/>
    </source>
</evidence>